<feature type="region of interest" description="Disordered" evidence="7">
    <location>
        <begin position="75"/>
        <end position="98"/>
    </location>
</feature>
<dbReference type="InterPro" id="IPR049278">
    <property type="entry name" value="MS_channel_C"/>
</dbReference>
<feature type="transmembrane region" description="Helical" evidence="8">
    <location>
        <begin position="523"/>
        <end position="542"/>
    </location>
</feature>
<gene>
    <name evidence="14" type="ORF">ON753_24260</name>
</gene>
<evidence type="ECO:0000256" key="6">
    <source>
        <dbReference type="ARBA" id="ARBA00023136"/>
    </source>
</evidence>
<evidence type="ECO:0000256" key="1">
    <source>
        <dbReference type="ARBA" id="ARBA00004651"/>
    </source>
</evidence>
<protein>
    <submittedName>
        <fullName evidence="14">Mechanosensitive ion channel</fullName>
    </submittedName>
</protein>
<evidence type="ECO:0000259" key="12">
    <source>
        <dbReference type="Pfam" id="PF21088"/>
    </source>
</evidence>
<feature type="domain" description="Mechanosensitive ion channel MscS" evidence="10">
    <location>
        <begin position="568"/>
        <end position="631"/>
    </location>
</feature>
<feature type="signal peptide" evidence="9">
    <location>
        <begin position="1"/>
        <end position="26"/>
    </location>
</feature>
<evidence type="ECO:0000259" key="10">
    <source>
        <dbReference type="Pfam" id="PF00924"/>
    </source>
</evidence>
<proteinExistence type="inferred from homology"/>
<accession>A0ABT3R8E1</accession>
<comment type="subcellular location">
    <subcellularLocation>
        <location evidence="1">Cell membrane</location>
        <topology evidence="1">Multi-pass membrane protein</topology>
    </subcellularLocation>
</comment>
<evidence type="ECO:0000313" key="15">
    <source>
        <dbReference type="Proteomes" id="UP001300261"/>
    </source>
</evidence>
<evidence type="ECO:0000256" key="2">
    <source>
        <dbReference type="ARBA" id="ARBA00008017"/>
    </source>
</evidence>
<dbReference type="PANTHER" id="PTHR30460">
    <property type="entry name" value="MODERATE CONDUCTANCE MECHANOSENSITIVE CHANNEL YBIO"/>
    <property type="match status" value="1"/>
</dbReference>
<feature type="compositionally biased region" description="Polar residues" evidence="7">
    <location>
        <begin position="75"/>
        <end position="88"/>
    </location>
</feature>
<feature type="domain" description="Mechanosensitive ion channel transmembrane helices 2/3" evidence="12">
    <location>
        <begin position="528"/>
        <end position="567"/>
    </location>
</feature>
<feature type="transmembrane region" description="Helical" evidence="8">
    <location>
        <begin position="154"/>
        <end position="175"/>
    </location>
</feature>
<dbReference type="Pfam" id="PF21088">
    <property type="entry name" value="MS_channel_1st"/>
    <property type="match status" value="1"/>
</dbReference>
<feature type="chain" id="PRO_5045563623" evidence="9">
    <location>
        <begin position="27"/>
        <end position="768"/>
    </location>
</feature>
<dbReference type="SUPFAM" id="SSF82861">
    <property type="entry name" value="Mechanosensitive channel protein MscS (YggB), transmembrane region"/>
    <property type="match status" value="1"/>
</dbReference>
<feature type="transmembrane region" description="Helical" evidence="8">
    <location>
        <begin position="445"/>
        <end position="468"/>
    </location>
</feature>
<feature type="compositionally biased region" description="Acidic residues" evidence="7">
    <location>
        <begin position="755"/>
        <end position="768"/>
    </location>
</feature>
<evidence type="ECO:0000313" key="14">
    <source>
        <dbReference type="EMBL" id="MCX2725432.1"/>
    </source>
</evidence>
<dbReference type="InterPro" id="IPR011066">
    <property type="entry name" value="MscS_channel_C_sf"/>
</dbReference>
<organism evidence="14 15">
    <name type="scientific">Roseibium salinum</name>
    <dbReference type="NCBI Taxonomy" id="1604349"/>
    <lineage>
        <taxon>Bacteria</taxon>
        <taxon>Pseudomonadati</taxon>
        <taxon>Pseudomonadota</taxon>
        <taxon>Alphaproteobacteria</taxon>
        <taxon>Hyphomicrobiales</taxon>
        <taxon>Stappiaceae</taxon>
        <taxon>Roseibium</taxon>
    </lineage>
</organism>
<dbReference type="InterPro" id="IPR011014">
    <property type="entry name" value="MscS_channel_TM-2"/>
</dbReference>
<feature type="domain" description="Moderate conductance mechanosensitive channel YbiO-like transmembrane helix 1" evidence="13">
    <location>
        <begin position="389"/>
        <end position="467"/>
    </location>
</feature>
<feature type="transmembrane region" description="Helical" evidence="8">
    <location>
        <begin position="480"/>
        <end position="503"/>
    </location>
</feature>
<keyword evidence="4 8" id="KW-0812">Transmembrane</keyword>
<keyword evidence="3" id="KW-1003">Cell membrane</keyword>
<evidence type="ECO:0000256" key="3">
    <source>
        <dbReference type="ARBA" id="ARBA00022475"/>
    </source>
</evidence>
<dbReference type="InterPro" id="IPR006685">
    <property type="entry name" value="MscS_channel_2nd"/>
</dbReference>
<evidence type="ECO:0000256" key="5">
    <source>
        <dbReference type="ARBA" id="ARBA00022989"/>
    </source>
</evidence>
<dbReference type="Proteomes" id="UP001300261">
    <property type="component" value="Unassembled WGS sequence"/>
</dbReference>
<comment type="similarity">
    <text evidence="2">Belongs to the MscS (TC 1.A.23) family.</text>
</comment>
<dbReference type="RefSeq" id="WP_265966355.1">
    <property type="nucleotide sequence ID" value="NZ_JAPEVI010000003.1"/>
</dbReference>
<evidence type="ECO:0000259" key="13">
    <source>
        <dbReference type="Pfam" id="PF25392"/>
    </source>
</evidence>
<dbReference type="SUPFAM" id="SSF50182">
    <property type="entry name" value="Sm-like ribonucleoproteins"/>
    <property type="match status" value="1"/>
</dbReference>
<evidence type="ECO:0000256" key="9">
    <source>
        <dbReference type="SAM" id="SignalP"/>
    </source>
</evidence>
<feature type="transmembrane region" description="Helical" evidence="8">
    <location>
        <begin position="236"/>
        <end position="256"/>
    </location>
</feature>
<evidence type="ECO:0000256" key="8">
    <source>
        <dbReference type="SAM" id="Phobius"/>
    </source>
</evidence>
<dbReference type="Gene3D" id="1.10.287.1260">
    <property type="match status" value="1"/>
</dbReference>
<dbReference type="InterPro" id="IPR049142">
    <property type="entry name" value="MS_channel_1st"/>
</dbReference>
<dbReference type="InterPro" id="IPR023408">
    <property type="entry name" value="MscS_beta-dom_sf"/>
</dbReference>
<dbReference type="Pfam" id="PF21082">
    <property type="entry name" value="MS_channel_3rd"/>
    <property type="match status" value="1"/>
</dbReference>
<feature type="transmembrane region" description="Helical" evidence="8">
    <location>
        <begin position="282"/>
        <end position="302"/>
    </location>
</feature>
<feature type="transmembrane region" description="Helical" evidence="8">
    <location>
        <begin position="196"/>
        <end position="216"/>
    </location>
</feature>
<dbReference type="EMBL" id="JAPEVI010000003">
    <property type="protein sequence ID" value="MCX2725432.1"/>
    <property type="molecule type" value="Genomic_DNA"/>
</dbReference>
<keyword evidence="5 8" id="KW-1133">Transmembrane helix</keyword>
<feature type="transmembrane region" description="Helical" evidence="8">
    <location>
        <begin position="308"/>
        <end position="326"/>
    </location>
</feature>
<keyword evidence="6 8" id="KW-0472">Membrane</keyword>
<name>A0ABT3R8E1_9HYPH</name>
<evidence type="ECO:0000256" key="4">
    <source>
        <dbReference type="ARBA" id="ARBA00022692"/>
    </source>
</evidence>
<feature type="transmembrane region" description="Helical" evidence="8">
    <location>
        <begin position="548"/>
        <end position="570"/>
    </location>
</feature>
<dbReference type="Gene3D" id="2.30.30.60">
    <property type="match status" value="1"/>
</dbReference>
<dbReference type="Pfam" id="PF25392">
    <property type="entry name" value="MS_channel_TM1"/>
    <property type="match status" value="1"/>
</dbReference>
<evidence type="ECO:0000256" key="7">
    <source>
        <dbReference type="SAM" id="MobiDB-lite"/>
    </source>
</evidence>
<dbReference type="InterPro" id="IPR057485">
    <property type="entry name" value="YbiO-like_TM1"/>
</dbReference>
<evidence type="ECO:0000259" key="11">
    <source>
        <dbReference type="Pfam" id="PF21082"/>
    </source>
</evidence>
<dbReference type="SUPFAM" id="SSF82689">
    <property type="entry name" value="Mechanosensitive channel protein MscS (YggB), C-terminal domain"/>
    <property type="match status" value="1"/>
</dbReference>
<feature type="region of interest" description="Disordered" evidence="7">
    <location>
        <begin position="733"/>
        <end position="768"/>
    </location>
</feature>
<comment type="caution">
    <text evidence="14">The sequence shown here is derived from an EMBL/GenBank/DDBJ whole genome shotgun (WGS) entry which is preliminary data.</text>
</comment>
<keyword evidence="15" id="KW-1185">Reference proteome</keyword>
<dbReference type="Gene3D" id="3.30.70.100">
    <property type="match status" value="1"/>
</dbReference>
<feature type="transmembrane region" description="Helical" evidence="8">
    <location>
        <begin position="359"/>
        <end position="377"/>
    </location>
</feature>
<keyword evidence="9" id="KW-0732">Signal</keyword>
<dbReference type="Pfam" id="PF00924">
    <property type="entry name" value="MS_channel_2nd"/>
    <property type="match status" value="1"/>
</dbReference>
<dbReference type="InterPro" id="IPR010920">
    <property type="entry name" value="LSM_dom_sf"/>
</dbReference>
<dbReference type="InterPro" id="IPR045276">
    <property type="entry name" value="YbiO_bact"/>
</dbReference>
<feature type="domain" description="Mechanosensitive ion channel MscS C-terminal" evidence="11">
    <location>
        <begin position="642"/>
        <end position="725"/>
    </location>
</feature>
<reference evidence="14 15" key="1">
    <citation type="journal article" date="2016" name="Int. J. Syst. Evol. Microbiol.">
        <title>Labrenzia salina sp. nov., isolated from the rhizosphere of the halophyte Arthrocnemum macrostachyum.</title>
        <authorList>
            <person name="Camacho M."/>
            <person name="Redondo-Gomez S."/>
            <person name="Rodriguez-Llorente I."/>
            <person name="Rohde M."/>
            <person name="Sproer C."/>
            <person name="Schumann P."/>
            <person name="Klenk H.P."/>
            <person name="Montero-Calasanz M.D.C."/>
        </authorList>
    </citation>
    <scope>NUCLEOTIDE SEQUENCE [LARGE SCALE GENOMIC DNA]</scope>
    <source>
        <strain evidence="14 15">DSM 29163</strain>
    </source>
</reference>
<feature type="transmembrane region" description="Helical" evidence="8">
    <location>
        <begin position="389"/>
        <end position="407"/>
    </location>
</feature>
<dbReference type="PANTHER" id="PTHR30460:SF0">
    <property type="entry name" value="MODERATE CONDUCTANCE MECHANOSENSITIVE CHANNEL YBIO"/>
    <property type="match status" value="1"/>
</dbReference>
<sequence length="768" mass="83392">MSLIMRILRCAAVLCLVLVSLTPVLAQDAATQDAAPQESAPADLKQASDALIKVLNDPQSREALVELLKRTGSEAQSGAGDSTVASSNGAGQAAGAQDTTAEKDHFAIRIGEYTRGLVDDTGFLLQQVSRSLNGLVLIARGEIQVKWERVRETGIQVLVVLLAAYSGFLLSQAAAKAIYPRLSVYARYGGGLTRTFVLLLTSVVDTLTVAVGWAVGNTAALVSYGGFDTGVTLQESLALNAFFLTGIANVALRFVFTPGRPELRLLPFTDKSSIYWYRRLQLFTYWQGYGMFLIVPVANVAVSFVLGNAVRFLVVFVSMIYLFALVHRNRRRVCQGAETYAETMQSALGRKALSTAGQLWHIAAYGYVAAVFIIWVTRPFDATTIILRATGLSILTIMGGIVISLVMTRAIKGGIRLPEDMNRRLPALQSRLNAFVPRILKFMRFVVFIAIILLLLEIWGVLSVIEWLASAGGVALVSSYGSAALVLLVSFAVWLAVMSWVDLRLQERSGYIVTARERTLFQLFRNAATVVIIVMGLLLALSEVGIDIGPLIAGAGVVGLAVSFGAQTLVKDIITGAFIQIENAINEGDVVTVAGVTGSVEGLTVRSVRMRDLDGTTHIIPFSSVDMVSNFMRGFSFHVALIGVAYDTDITKAKEAMYEAFRRLQETEFGPKIFGDLEMHGVTNFGASSIDLRARIKTTPGDQWSIGRAYNEFIKQVFDERGIEIPFPQVTYHAAPPPFADSGKKPKRRSKPEVDATDLPDDAPPDEN</sequence>